<dbReference type="Proteomes" id="UP000542674">
    <property type="component" value="Unassembled WGS sequence"/>
</dbReference>
<organism evidence="2 3">
    <name type="scientific">Saccharothrix violaceirubra</name>
    <dbReference type="NCBI Taxonomy" id="413306"/>
    <lineage>
        <taxon>Bacteria</taxon>
        <taxon>Bacillati</taxon>
        <taxon>Actinomycetota</taxon>
        <taxon>Actinomycetes</taxon>
        <taxon>Pseudonocardiales</taxon>
        <taxon>Pseudonocardiaceae</taxon>
        <taxon>Saccharothrix</taxon>
    </lineage>
</organism>
<dbReference type="NCBIfam" id="NF040603">
    <property type="entry name" value="choice_anch_P"/>
    <property type="match status" value="1"/>
</dbReference>
<name>A0A7W7T613_9PSEU</name>
<feature type="chain" id="PRO_5031548586" description="VWFA domain-containing protein" evidence="1">
    <location>
        <begin position="25"/>
        <end position="699"/>
    </location>
</feature>
<sequence>MGMARRSCVLAVGVLLAGTVQAHAVDGNLPGGTGIGVTVTSPTPGTLLSQGAVTVTGTAQIGAGQPVRDTALTYVVDASGSTGSACAGGPTILGCEVGSTRRLNAIAAQTDTVVAAVGAVAFGNGAATIDVRPAAGDQLVTAPGADEDGNGIRDIEDALSSITPGAVSRFTPKTFPAATDYVPAVNAATSVTNAQTQRRKIVLFLSDGFSSTDVRAVASAQPAAVDYLTFAVGTGARCRGANYNSSLQALADLTGGRCTEVLDPSTLPNIVPGVIASQLTDLSLSIDGGTPIAVSSVTPALPRPGPTSVTYSVTTPTLSSGTHSLCVTARGTDGGGAGTVAACTNVVVNNAPTVLAGGPYAGAEGSAVSLAGTVTDPDGPPAAVQWTATAQSGVDAGAACTFSDSQSLTTSVTCDDDGVWALRLTADDGLHTAVVATTTLSLTNVAPSVSVSSPATGTVVARGGSVTVVAPFTDAGRHDTHTCTIDFVDGTAVETGTVSNGQCTASHTSNTIGSRNVLVRVTDDDGGAGTAVVQIVTYVRGESWDLSATSLVPGLLTVAKTPLATCPPSSTQTTASLNVTGLASVSALRADCTLDMTNGRTTATASISGASLLAGAISLSDVQSTCTMTASGPTGASRVGTLNGQSLGTASATISLLGVATIYVNQTTTLPTGELAQYAVRVVTLLGQEIVIAGCRIGF</sequence>
<dbReference type="GO" id="GO:0005975">
    <property type="term" value="P:carbohydrate metabolic process"/>
    <property type="evidence" value="ECO:0007669"/>
    <property type="project" value="UniProtKB-ARBA"/>
</dbReference>
<dbReference type="RefSeq" id="WP_184671742.1">
    <property type="nucleotide sequence ID" value="NZ_BAABAI010000048.1"/>
</dbReference>
<dbReference type="InterPro" id="IPR036465">
    <property type="entry name" value="vWFA_dom_sf"/>
</dbReference>
<dbReference type="SUPFAM" id="SSF53300">
    <property type="entry name" value="vWA-like"/>
    <property type="match status" value="1"/>
</dbReference>
<dbReference type="EMBL" id="JACHJS010000001">
    <property type="protein sequence ID" value="MBB4967224.1"/>
    <property type="molecule type" value="Genomic_DNA"/>
</dbReference>
<evidence type="ECO:0008006" key="4">
    <source>
        <dbReference type="Google" id="ProtNLM"/>
    </source>
</evidence>
<dbReference type="AlphaFoldDB" id="A0A7W7T613"/>
<gene>
    <name evidence="2" type="ORF">F4559_004583</name>
</gene>
<evidence type="ECO:0000313" key="2">
    <source>
        <dbReference type="EMBL" id="MBB4967224.1"/>
    </source>
</evidence>
<reference evidence="2 3" key="1">
    <citation type="submission" date="2020-08" db="EMBL/GenBank/DDBJ databases">
        <title>Sequencing the genomes of 1000 actinobacteria strains.</title>
        <authorList>
            <person name="Klenk H.-P."/>
        </authorList>
    </citation>
    <scope>NUCLEOTIDE SEQUENCE [LARGE SCALE GENOMIC DNA]</scope>
    <source>
        <strain evidence="2 3">DSM 45084</strain>
    </source>
</reference>
<keyword evidence="3" id="KW-1185">Reference proteome</keyword>
<evidence type="ECO:0000256" key="1">
    <source>
        <dbReference type="SAM" id="SignalP"/>
    </source>
</evidence>
<accession>A0A7W7T613</accession>
<dbReference type="InterPro" id="IPR013783">
    <property type="entry name" value="Ig-like_fold"/>
</dbReference>
<keyword evidence="1" id="KW-0732">Signal</keyword>
<dbReference type="Gene3D" id="3.40.50.410">
    <property type="entry name" value="von Willebrand factor, type A domain"/>
    <property type="match status" value="1"/>
</dbReference>
<protein>
    <recommendedName>
        <fullName evidence="4">VWFA domain-containing protein</fullName>
    </recommendedName>
</protein>
<evidence type="ECO:0000313" key="3">
    <source>
        <dbReference type="Proteomes" id="UP000542674"/>
    </source>
</evidence>
<dbReference type="Gene3D" id="2.60.40.10">
    <property type="entry name" value="Immunoglobulins"/>
    <property type="match status" value="2"/>
</dbReference>
<feature type="signal peptide" evidence="1">
    <location>
        <begin position="1"/>
        <end position="24"/>
    </location>
</feature>
<proteinExistence type="predicted"/>
<comment type="caution">
    <text evidence="2">The sequence shown here is derived from an EMBL/GenBank/DDBJ whole genome shotgun (WGS) entry which is preliminary data.</text>
</comment>